<dbReference type="Pfam" id="PF13515">
    <property type="entry name" value="FUSC_2"/>
    <property type="match status" value="1"/>
</dbReference>
<evidence type="ECO:0000256" key="4">
    <source>
        <dbReference type="ARBA" id="ARBA00023136"/>
    </source>
</evidence>
<accession>A0ABX7FXP2</accession>
<feature type="transmembrane region" description="Helical" evidence="5">
    <location>
        <begin position="60"/>
        <end position="78"/>
    </location>
</feature>
<evidence type="ECO:0000256" key="2">
    <source>
        <dbReference type="ARBA" id="ARBA00022692"/>
    </source>
</evidence>
<feature type="transmembrane region" description="Helical" evidence="5">
    <location>
        <begin position="85"/>
        <end position="103"/>
    </location>
</feature>
<gene>
    <name evidence="7" type="ORF">JNE38_13190</name>
</gene>
<keyword evidence="8" id="KW-1185">Reference proteome</keyword>
<proteinExistence type="predicted"/>
<evidence type="ECO:0000313" key="8">
    <source>
        <dbReference type="Proteomes" id="UP000596248"/>
    </source>
</evidence>
<organism evidence="7 8">
    <name type="scientific">Brevibacillus choshinensis</name>
    <dbReference type="NCBI Taxonomy" id="54911"/>
    <lineage>
        <taxon>Bacteria</taxon>
        <taxon>Bacillati</taxon>
        <taxon>Bacillota</taxon>
        <taxon>Bacilli</taxon>
        <taxon>Bacillales</taxon>
        <taxon>Paenibacillaceae</taxon>
        <taxon>Brevibacillus</taxon>
    </lineage>
</organism>
<evidence type="ECO:0000256" key="3">
    <source>
        <dbReference type="ARBA" id="ARBA00022989"/>
    </source>
</evidence>
<reference evidence="7 8" key="1">
    <citation type="submission" date="2021-01" db="EMBL/GenBank/DDBJ databases">
        <title>Identification of strong promoters based on the transcriptome of Brevibacillus choshinensis.</title>
        <authorList>
            <person name="Yao D."/>
            <person name="Zhang K."/>
            <person name="Wu J."/>
        </authorList>
    </citation>
    <scope>NUCLEOTIDE SEQUENCE [LARGE SCALE GENOMIC DNA]</scope>
    <source>
        <strain evidence="7 8">HPD31-SP3</strain>
    </source>
</reference>
<evidence type="ECO:0000256" key="5">
    <source>
        <dbReference type="SAM" id="Phobius"/>
    </source>
</evidence>
<dbReference type="Proteomes" id="UP000596248">
    <property type="component" value="Chromosome"/>
</dbReference>
<protein>
    <submittedName>
        <fullName evidence="7">FUSC family protein</fullName>
    </submittedName>
</protein>
<name>A0ABX7FXP2_BRECH</name>
<feature type="transmembrane region" description="Helical" evidence="5">
    <location>
        <begin position="439"/>
        <end position="459"/>
    </location>
</feature>
<feature type="transmembrane region" description="Helical" evidence="5">
    <location>
        <begin position="408"/>
        <end position="433"/>
    </location>
</feature>
<comment type="subcellular location">
    <subcellularLocation>
        <location evidence="1">Membrane</location>
        <topology evidence="1">Multi-pass membrane protein</topology>
    </subcellularLocation>
</comment>
<keyword evidence="3 5" id="KW-1133">Transmembrane helix</keyword>
<evidence type="ECO:0000259" key="6">
    <source>
        <dbReference type="Pfam" id="PF13515"/>
    </source>
</evidence>
<dbReference type="InterPro" id="IPR049453">
    <property type="entry name" value="Memb_transporter_dom"/>
</dbReference>
<feature type="domain" description="Integral membrane bound transporter" evidence="6">
    <location>
        <begin position="365"/>
        <end position="489"/>
    </location>
</feature>
<feature type="transmembrane region" description="Helical" evidence="5">
    <location>
        <begin position="133"/>
        <end position="149"/>
    </location>
</feature>
<sequence length="657" mass="71760">MEKKRRIKASEPLYPSLLRTIQQAFQLKRNPLPWSKAITAGICSGIPVLIGLLANHLSYGMLAGIGSFTYLYVANIPYSQRAKKLFFVMIGLAMAVGMGTLVAPHPLTSAIFVGLIGALVTFLFGAYKIQGPAAIFFVLAFSLATGMPIDPTAAPLRAGLVLCGGALAWLLGMIGWVRDPHGPQTTAMKRVYMELAAFMDRVGSGEVQEGRKKLVAVLKSAEESLAVGQTSWHSSGQYQRLLLLNDQANAIFLDVLEYAEKKRDKLPPHIGKTVRSIAAALDEKSKGSERAIRVEEWPGGEGIILRLQSNVREAVRILIDPQTDVDAVQKRKRQSLWTVLGGSFDKNSIVFLTSIRFGLVLAATALLAYSFELNRSYWVTLSCAAVMSGATIIATFHRAIQRSIGTVVGIMVATIILAAHPHGLFIAVVIMFMTALTELAIVLNYGLAALFITPNALLLAESTGQNLSLSFVASARIIDVVIGCAIGLVGTLLIGRRKASSMLPHLIAKTIRSQQQYLMTLFSEHRANLDLKQSLEQRKMQTNLSNLQIVYTTAIGEIPSNKRQLEYMWPVIFSIEQVGYLLESCLKSARCPILSDATLSQLLLVFETMAKSAEQKAPLAKKEIPAIIDFPQLQRELSELQDALQVSTRVQASEALR</sequence>
<feature type="transmembrane region" description="Helical" evidence="5">
    <location>
        <begin position="377"/>
        <end position="396"/>
    </location>
</feature>
<feature type="transmembrane region" description="Helical" evidence="5">
    <location>
        <begin position="349"/>
        <end position="371"/>
    </location>
</feature>
<keyword evidence="2 5" id="KW-0812">Transmembrane</keyword>
<evidence type="ECO:0000256" key="1">
    <source>
        <dbReference type="ARBA" id="ARBA00004141"/>
    </source>
</evidence>
<feature type="transmembrane region" description="Helical" evidence="5">
    <location>
        <begin position="471"/>
        <end position="494"/>
    </location>
</feature>
<feature type="transmembrane region" description="Helical" evidence="5">
    <location>
        <begin position="155"/>
        <end position="177"/>
    </location>
</feature>
<feature type="transmembrane region" description="Helical" evidence="5">
    <location>
        <begin position="37"/>
        <end position="54"/>
    </location>
</feature>
<dbReference type="EMBL" id="CP069127">
    <property type="protein sequence ID" value="QRG70573.1"/>
    <property type="molecule type" value="Genomic_DNA"/>
</dbReference>
<evidence type="ECO:0000313" key="7">
    <source>
        <dbReference type="EMBL" id="QRG70573.1"/>
    </source>
</evidence>
<keyword evidence="4 5" id="KW-0472">Membrane</keyword>